<keyword evidence="2" id="KW-1185">Reference proteome</keyword>
<name>A0A6A4KWX4_9ERIC</name>
<dbReference type="OrthoDB" id="2015206at2759"/>
<reference evidence="1 2" key="1">
    <citation type="journal article" date="2019" name="Genome Biol. Evol.">
        <title>The Rhododendron genome and chromosomal organization provide insight into shared whole-genome duplications across the heath family (Ericaceae).</title>
        <authorList>
            <person name="Soza V.L."/>
            <person name="Lindsley D."/>
            <person name="Waalkes A."/>
            <person name="Ramage E."/>
            <person name="Patwardhan R.P."/>
            <person name="Burton J.N."/>
            <person name="Adey A."/>
            <person name="Kumar A."/>
            <person name="Qiu R."/>
            <person name="Shendure J."/>
            <person name="Hall B."/>
        </authorList>
    </citation>
    <scope>NUCLEOTIDE SEQUENCE [LARGE SCALE GENOMIC DNA]</scope>
    <source>
        <strain evidence="1">RSF 1966-606</strain>
    </source>
</reference>
<dbReference type="Gene3D" id="3.80.10.10">
    <property type="entry name" value="Ribonuclease Inhibitor"/>
    <property type="match status" value="1"/>
</dbReference>
<dbReference type="InterPro" id="IPR001611">
    <property type="entry name" value="Leu-rich_rpt"/>
</dbReference>
<evidence type="ECO:0000313" key="2">
    <source>
        <dbReference type="Proteomes" id="UP000428333"/>
    </source>
</evidence>
<dbReference type="PANTHER" id="PTHR48064">
    <property type="entry name" value="OS01G0750400 PROTEIN"/>
    <property type="match status" value="1"/>
</dbReference>
<protein>
    <recommendedName>
        <fullName evidence="3">Leucine-rich repeat-containing N-terminal plant-type domain-containing protein</fullName>
    </recommendedName>
</protein>
<comment type="caution">
    <text evidence="1">The sequence shown here is derived from an EMBL/GenBank/DDBJ whole genome shotgun (WGS) entry which is preliminary data.</text>
</comment>
<dbReference type="AlphaFoldDB" id="A0A6A4KWX4"/>
<feature type="non-terminal residue" evidence="1">
    <location>
        <position position="1"/>
    </location>
</feature>
<gene>
    <name evidence="1" type="ORF">C3L33_20178</name>
</gene>
<evidence type="ECO:0000313" key="1">
    <source>
        <dbReference type="EMBL" id="KAE9447891.1"/>
    </source>
</evidence>
<organism evidence="1 2">
    <name type="scientific">Rhododendron williamsianum</name>
    <dbReference type="NCBI Taxonomy" id="262921"/>
    <lineage>
        <taxon>Eukaryota</taxon>
        <taxon>Viridiplantae</taxon>
        <taxon>Streptophyta</taxon>
        <taxon>Embryophyta</taxon>
        <taxon>Tracheophyta</taxon>
        <taxon>Spermatophyta</taxon>
        <taxon>Magnoliopsida</taxon>
        <taxon>eudicotyledons</taxon>
        <taxon>Gunneridae</taxon>
        <taxon>Pentapetalae</taxon>
        <taxon>asterids</taxon>
        <taxon>Ericales</taxon>
        <taxon>Ericaceae</taxon>
        <taxon>Ericoideae</taxon>
        <taxon>Rhodoreae</taxon>
        <taxon>Rhododendron</taxon>
    </lineage>
</organism>
<dbReference type="InterPro" id="IPR053038">
    <property type="entry name" value="RLP_Defense"/>
</dbReference>
<accession>A0A6A4KWX4</accession>
<proteinExistence type="predicted"/>
<sequence>MLVTMALTPSDHSGRNHSFMLLKEKILTWEFFFSLVSSCKGLFFALISSNFSNVSVAIISAELSLNSNSFSGPIPPQLGNLSNLYWLDLADNKLSGAIPVSDATTPGLDMLTNAKHLYVKDMSNNMFDESDFPPWFSVLQSLTTLYVFLFP</sequence>
<dbReference type="EMBL" id="QEFC01003472">
    <property type="protein sequence ID" value="KAE9447891.1"/>
    <property type="molecule type" value="Genomic_DNA"/>
</dbReference>
<dbReference type="InterPro" id="IPR032675">
    <property type="entry name" value="LRR_dom_sf"/>
</dbReference>
<dbReference type="SUPFAM" id="SSF52058">
    <property type="entry name" value="L domain-like"/>
    <property type="match status" value="1"/>
</dbReference>
<evidence type="ECO:0008006" key="3">
    <source>
        <dbReference type="Google" id="ProtNLM"/>
    </source>
</evidence>
<dbReference type="Proteomes" id="UP000428333">
    <property type="component" value="Linkage Group LG12"/>
</dbReference>
<dbReference type="Pfam" id="PF00560">
    <property type="entry name" value="LRR_1"/>
    <property type="match status" value="2"/>
</dbReference>
<dbReference type="PANTHER" id="PTHR48064:SF8">
    <property type="entry name" value="RECEPTOR PROTEIN-TYROSINE KINASE CEPR2-LIKE"/>
    <property type="match status" value="1"/>
</dbReference>